<accession>A0A9Q1K2L2</accession>
<name>A0A9Q1K2L2_9CARY</name>
<keyword evidence="3" id="KW-1185">Reference proteome</keyword>
<feature type="region of interest" description="Disordered" evidence="1">
    <location>
        <begin position="51"/>
        <end position="105"/>
    </location>
</feature>
<proteinExistence type="predicted"/>
<dbReference type="AlphaFoldDB" id="A0A9Q1K2L2"/>
<protein>
    <submittedName>
        <fullName evidence="2">Uncharacterized protein</fullName>
    </submittedName>
</protein>
<dbReference type="EMBL" id="JAKOGI010000401">
    <property type="protein sequence ID" value="KAJ8435608.1"/>
    <property type="molecule type" value="Genomic_DNA"/>
</dbReference>
<feature type="compositionally biased region" description="Polar residues" evidence="1">
    <location>
        <begin position="61"/>
        <end position="71"/>
    </location>
</feature>
<evidence type="ECO:0000256" key="1">
    <source>
        <dbReference type="SAM" id="MobiDB-lite"/>
    </source>
</evidence>
<organism evidence="2 3">
    <name type="scientific">Carnegiea gigantea</name>
    <dbReference type="NCBI Taxonomy" id="171969"/>
    <lineage>
        <taxon>Eukaryota</taxon>
        <taxon>Viridiplantae</taxon>
        <taxon>Streptophyta</taxon>
        <taxon>Embryophyta</taxon>
        <taxon>Tracheophyta</taxon>
        <taxon>Spermatophyta</taxon>
        <taxon>Magnoliopsida</taxon>
        <taxon>eudicotyledons</taxon>
        <taxon>Gunneridae</taxon>
        <taxon>Pentapetalae</taxon>
        <taxon>Caryophyllales</taxon>
        <taxon>Cactineae</taxon>
        <taxon>Cactaceae</taxon>
        <taxon>Cactoideae</taxon>
        <taxon>Echinocereeae</taxon>
        <taxon>Carnegiea</taxon>
    </lineage>
</organism>
<sequence length="283" mass="31545">MRDTIMRQVSEQLQRAMEAANSTSPLPHFEYAPTIACKPFYRPVRVPSPHHIHTDRDHEASQSNQHCQPRTGSHDRLAAVTTWPSSRLDQGQSAKSTTASADKGQIDHFLKKGTQFLSGEQEPTQPQPLDEECSTEVVATIAGGYAKGMTWSAWKAQLRSTQQVLTVEQGVRLTATTMVFGGRNAPRFTSPHSDLLVVEMKYNCSDDLDRYGELRGHHHMRLPEETNIPRKGHCPLGASHFSLWGVGGEPTGMIRLSLCFGDRLKARNLEVDFLVVDFLPSTE</sequence>
<feature type="compositionally biased region" description="Polar residues" evidence="1">
    <location>
        <begin position="82"/>
        <end position="100"/>
    </location>
</feature>
<evidence type="ECO:0000313" key="2">
    <source>
        <dbReference type="EMBL" id="KAJ8435608.1"/>
    </source>
</evidence>
<reference evidence="2" key="1">
    <citation type="submission" date="2022-04" db="EMBL/GenBank/DDBJ databases">
        <title>Carnegiea gigantea Genome sequencing and assembly v2.</title>
        <authorList>
            <person name="Copetti D."/>
            <person name="Sanderson M.J."/>
            <person name="Burquez A."/>
            <person name="Wojciechowski M.F."/>
        </authorList>
    </citation>
    <scope>NUCLEOTIDE SEQUENCE</scope>
    <source>
        <strain evidence="2">SGP5-SGP5p</strain>
        <tissue evidence="2">Aerial part</tissue>
    </source>
</reference>
<gene>
    <name evidence="2" type="ORF">Cgig2_032137</name>
</gene>
<comment type="caution">
    <text evidence="2">The sequence shown here is derived from an EMBL/GenBank/DDBJ whole genome shotgun (WGS) entry which is preliminary data.</text>
</comment>
<evidence type="ECO:0000313" key="3">
    <source>
        <dbReference type="Proteomes" id="UP001153076"/>
    </source>
</evidence>
<dbReference type="Proteomes" id="UP001153076">
    <property type="component" value="Unassembled WGS sequence"/>
</dbReference>